<dbReference type="RefSeq" id="WP_161057080.1">
    <property type="nucleotide sequence ID" value="NZ_WWCT01000022.1"/>
</dbReference>
<feature type="chain" id="PRO_5046795994" description="Gluconolaconase" evidence="2">
    <location>
        <begin position="21"/>
        <end position="447"/>
    </location>
</feature>
<protein>
    <recommendedName>
        <fullName evidence="5">Gluconolaconase</fullName>
    </recommendedName>
</protein>
<proteinExistence type="predicted"/>
<dbReference type="Gene3D" id="2.120.10.30">
    <property type="entry name" value="TolB, C-terminal domain"/>
    <property type="match status" value="3"/>
</dbReference>
<evidence type="ECO:0000313" key="3">
    <source>
        <dbReference type="EMBL" id="MYN29307.1"/>
    </source>
</evidence>
<sequence>MQKSNSPRVILSGIALSALAACGGGNSTTPTPSVPVAPPVPIYTVGGAITGLKSGGMILASGADKLSVAPAATSFVLPTALTAGTAYNVVIADQPPRFTQMCALVNGSGTIGNANVTNIGVSCSDQVAVVSTLAGTNNPTKLPTGLPEPVFDHPQGLTLDDAGNVFVADQNNARIAMVTPAGVVTTFVGRTPGEAPSDADLVLGKIEDITRDKDGNFYAVGQHMVFKITRAGVITTLAGAPSIGYADGTGTQARFNTPLGIKVDDAGNLYVADTLNLRIRKITPAGVVTTIAGSGVRGSVDGAALQASFANPIGIAVDQAGNVFVSESNLIRKLTPAGTVSTFAGSGSDVGEDGQGLKASFNQPYGLAIDAAGNLYVAEQGGTVRTISPSGYVATVAGKNRAVGRVDTDGVGSVATFSTPHGIAVDAAGNLYVGDRMGGRVRKIVQQ</sequence>
<reference evidence="3 4" key="1">
    <citation type="submission" date="2019-12" db="EMBL/GenBank/DDBJ databases">
        <title>Novel species isolated from a subtropical stream in China.</title>
        <authorList>
            <person name="Lu H."/>
        </authorList>
    </citation>
    <scope>NUCLEOTIDE SEQUENCE [LARGE SCALE GENOMIC DNA]</scope>
    <source>
        <strain evidence="3 4">CY42W</strain>
    </source>
</reference>
<feature type="signal peptide" evidence="2">
    <location>
        <begin position="1"/>
        <end position="20"/>
    </location>
</feature>
<dbReference type="PANTHER" id="PTHR13833:SF71">
    <property type="entry name" value="NHL DOMAIN-CONTAINING PROTEIN"/>
    <property type="match status" value="1"/>
</dbReference>
<organism evidence="3 4">
    <name type="scientific">Duganella levis</name>
    <dbReference type="NCBI Taxonomy" id="2692169"/>
    <lineage>
        <taxon>Bacteria</taxon>
        <taxon>Pseudomonadati</taxon>
        <taxon>Pseudomonadota</taxon>
        <taxon>Betaproteobacteria</taxon>
        <taxon>Burkholderiales</taxon>
        <taxon>Oxalobacteraceae</taxon>
        <taxon>Telluria group</taxon>
        <taxon>Duganella</taxon>
    </lineage>
</organism>
<evidence type="ECO:0000313" key="4">
    <source>
        <dbReference type="Proteomes" id="UP000642144"/>
    </source>
</evidence>
<dbReference type="EMBL" id="WWCT01000022">
    <property type="protein sequence ID" value="MYN29307.1"/>
    <property type="molecule type" value="Genomic_DNA"/>
</dbReference>
<evidence type="ECO:0000256" key="1">
    <source>
        <dbReference type="ARBA" id="ARBA00022737"/>
    </source>
</evidence>
<evidence type="ECO:0008006" key="5">
    <source>
        <dbReference type="Google" id="ProtNLM"/>
    </source>
</evidence>
<gene>
    <name evidence="3" type="ORF">GTP69_23175</name>
</gene>
<dbReference type="InterPro" id="IPR011042">
    <property type="entry name" value="6-blade_b-propeller_TolB-like"/>
</dbReference>
<dbReference type="InterPro" id="IPR001258">
    <property type="entry name" value="NHL_repeat"/>
</dbReference>
<comment type="caution">
    <text evidence="3">The sequence shown here is derived from an EMBL/GenBank/DDBJ whole genome shotgun (WGS) entry which is preliminary data.</text>
</comment>
<name>A0ABW9W6H1_9BURK</name>
<dbReference type="PROSITE" id="PS51257">
    <property type="entry name" value="PROKAR_LIPOPROTEIN"/>
    <property type="match status" value="1"/>
</dbReference>
<keyword evidence="2" id="KW-0732">Signal</keyword>
<dbReference type="PANTHER" id="PTHR13833">
    <property type="match status" value="1"/>
</dbReference>
<keyword evidence="1" id="KW-0677">Repeat</keyword>
<accession>A0ABW9W6H1</accession>
<dbReference type="Pfam" id="PF01436">
    <property type="entry name" value="NHL"/>
    <property type="match status" value="3"/>
</dbReference>
<keyword evidence="4" id="KW-1185">Reference proteome</keyword>
<evidence type="ECO:0000256" key="2">
    <source>
        <dbReference type="SAM" id="SignalP"/>
    </source>
</evidence>
<dbReference type="SUPFAM" id="SSF101898">
    <property type="entry name" value="NHL repeat"/>
    <property type="match status" value="1"/>
</dbReference>
<dbReference type="Proteomes" id="UP000642144">
    <property type="component" value="Unassembled WGS sequence"/>
</dbReference>